<dbReference type="AlphaFoldDB" id="A0A3Q7IFP3"/>
<reference evidence="1" key="1">
    <citation type="journal article" date="2012" name="Nature">
        <title>The tomato genome sequence provides insights into fleshy fruit evolution.</title>
        <authorList>
            <consortium name="Tomato Genome Consortium"/>
        </authorList>
    </citation>
    <scope>NUCLEOTIDE SEQUENCE [LARGE SCALE GENOMIC DNA]</scope>
    <source>
        <strain evidence="1">cv. Heinz 1706</strain>
    </source>
</reference>
<dbReference type="InParanoid" id="A0A3Q7IFP3"/>
<name>A0A3Q7IFP3_SOLLC</name>
<dbReference type="EnsemblPlants" id="Solyc10g046933.1.1">
    <property type="protein sequence ID" value="Solyc10g046933.1.1"/>
    <property type="gene ID" value="Solyc10g046933.1"/>
</dbReference>
<dbReference type="Gramene" id="Solyc10g046933.1.1">
    <property type="protein sequence ID" value="Solyc10g046933.1.1"/>
    <property type="gene ID" value="Solyc10g046933.1"/>
</dbReference>
<proteinExistence type="predicted"/>
<protein>
    <submittedName>
        <fullName evidence="1">Uncharacterized protein</fullName>
    </submittedName>
</protein>
<evidence type="ECO:0000313" key="1">
    <source>
        <dbReference type="EnsemblPlants" id="Solyc10g046933.1.1"/>
    </source>
</evidence>
<evidence type="ECO:0000313" key="2">
    <source>
        <dbReference type="Proteomes" id="UP000004994"/>
    </source>
</evidence>
<reference evidence="1" key="2">
    <citation type="submission" date="2019-01" db="UniProtKB">
        <authorList>
            <consortium name="EnsemblPlants"/>
        </authorList>
    </citation>
    <scope>IDENTIFICATION</scope>
    <source>
        <strain evidence="1">cv. Heinz 1706</strain>
    </source>
</reference>
<sequence length="235" mass="27212">MVTLIQYMTHLFASCSIHLPLSPKFHVTIGCGCIVQPKRHSSERKGPIWTSESGFLLIFWCNRNLIIPRIPIKKIIPPFSGKSIQHLIHEGHRKMHFTFLWKVHLVRLDDTWTLILLLSFLLWFSYKALSLPNFLHVFGGHLHLSGFISVKWFPEHRLRVHGAVRQESYEIVEQGSCFHEDVKEWFLCEGYSDWNSTKLVTSPHSKTPANVEASEDPSDTWTLTVSSLKTQYSDM</sequence>
<dbReference type="Proteomes" id="UP000004994">
    <property type="component" value="Chromosome 10"/>
</dbReference>
<organism evidence="1">
    <name type="scientific">Solanum lycopersicum</name>
    <name type="common">Tomato</name>
    <name type="synonym">Lycopersicon esculentum</name>
    <dbReference type="NCBI Taxonomy" id="4081"/>
    <lineage>
        <taxon>Eukaryota</taxon>
        <taxon>Viridiplantae</taxon>
        <taxon>Streptophyta</taxon>
        <taxon>Embryophyta</taxon>
        <taxon>Tracheophyta</taxon>
        <taxon>Spermatophyta</taxon>
        <taxon>Magnoliopsida</taxon>
        <taxon>eudicotyledons</taxon>
        <taxon>Gunneridae</taxon>
        <taxon>Pentapetalae</taxon>
        <taxon>asterids</taxon>
        <taxon>lamiids</taxon>
        <taxon>Solanales</taxon>
        <taxon>Solanaceae</taxon>
        <taxon>Solanoideae</taxon>
        <taxon>Solaneae</taxon>
        <taxon>Solanum</taxon>
        <taxon>Solanum subgen. Lycopersicon</taxon>
    </lineage>
</organism>
<keyword evidence="2" id="KW-1185">Reference proteome</keyword>
<accession>A0A3Q7IFP3</accession>